<keyword evidence="1" id="KW-0812">Transmembrane</keyword>
<feature type="transmembrane region" description="Helical" evidence="1">
    <location>
        <begin position="136"/>
        <end position="159"/>
    </location>
</feature>
<evidence type="ECO:0000256" key="1">
    <source>
        <dbReference type="SAM" id="Phobius"/>
    </source>
</evidence>
<keyword evidence="1" id="KW-0472">Membrane</keyword>
<evidence type="ECO:0000313" key="3">
    <source>
        <dbReference type="Proteomes" id="UP000037035"/>
    </source>
</evidence>
<proteinExistence type="predicted"/>
<name>A0A0L6UAC1_9BASI</name>
<comment type="caution">
    <text evidence="2">The sequence shown here is derived from an EMBL/GenBank/DDBJ whole genome shotgun (WGS) entry which is preliminary data.</text>
</comment>
<reference evidence="2 3" key="1">
    <citation type="submission" date="2015-08" db="EMBL/GenBank/DDBJ databases">
        <title>Next Generation Sequencing and Analysis of the Genome of Puccinia sorghi L Schw, the Causal Agent of Maize Common Rust.</title>
        <authorList>
            <person name="Rochi L."/>
            <person name="Burguener G."/>
            <person name="Darino M."/>
            <person name="Turjanski A."/>
            <person name="Kreff E."/>
            <person name="Dieguez M.J."/>
            <person name="Sacco F."/>
        </authorList>
    </citation>
    <scope>NUCLEOTIDE SEQUENCE [LARGE SCALE GENOMIC DNA]</scope>
    <source>
        <strain evidence="2 3">RO10H11247</strain>
    </source>
</reference>
<gene>
    <name evidence="2" type="ORF">VP01_805g1</name>
</gene>
<keyword evidence="3" id="KW-1185">Reference proteome</keyword>
<accession>A0A0L6UAC1</accession>
<protein>
    <submittedName>
        <fullName evidence="2">Uncharacterized protein</fullName>
    </submittedName>
</protein>
<dbReference type="EMBL" id="LAVV01013561">
    <property type="protein sequence ID" value="KNZ45498.1"/>
    <property type="molecule type" value="Genomic_DNA"/>
</dbReference>
<keyword evidence="1" id="KW-1133">Transmembrane helix</keyword>
<dbReference type="AlphaFoldDB" id="A0A0L6UAC1"/>
<evidence type="ECO:0000313" key="2">
    <source>
        <dbReference type="EMBL" id="KNZ45498.1"/>
    </source>
</evidence>
<dbReference type="VEuPathDB" id="FungiDB:VP01_805g1"/>
<feature type="transmembrane region" description="Helical" evidence="1">
    <location>
        <begin position="28"/>
        <end position="45"/>
    </location>
</feature>
<dbReference type="Proteomes" id="UP000037035">
    <property type="component" value="Unassembled WGS sequence"/>
</dbReference>
<sequence>MPSAAATAETRSHPLAYISSTTQWHSNYIVLVLAVEFHLFLTNIIRSIIPNFKSQFFCDNHTSVLAANENWSKSGLCSLHQIFFIFLVNDLIRGNHIDLQRLGLNNTNISCLPFSLHPLPSLYIFLLCSPEKKTSLLYLFYFCLPLSFFLFSGFSRFLVCCLVCDCRLVWSLKGIRGGFGQEIHPCVFPLPNPHTHRVELSGFGREKNNDNCMTNSSSHIWHTPGLELNNKIRETREIERETRQFRIFFLVWSLYMRGGSCGSQQ</sequence>
<organism evidence="2 3">
    <name type="scientific">Puccinia sorghi</name>
    <dbReference type="NCBI Taxonomy" id="27349"/>
    <lineage>
        <taxon>Eukaryota</taxon>
        <taxon>Fungi</taxon>
        <taxon>Dikarya</taxon>
        <taxon>Basidiomycota</taxon>
        <taxon>Pucciniomycotina</taxon>
        <taxon>Pucciniomycetes</taxon>
        <taxon>Pucciniales</taxon>
        <taxon>Pucciniaceae</taxon>
        <taxon>Puccinia</taxon>
    </lineage>
</organism>